<keyword evidence="2" id="KW-0256">Endoplasmic reticulum</keyword>
<dbReference type="SMART" id="SM00054">
    <property type="entry name" value="EFh"/>
    <property type="match status" value="3"/>
</dbReference>
<dbReference type="PANTHER" id="PTHR12630">
    <property type="entry name" value="N-LINKED OLIGOSACCHARIDE PROCESSING"/>
    <property type="match status" value="1"/>
</dbReference>
<name>A0ABP0QNY1_9DINO</name>
<feature type="compositionally biased region" description="Basic and acidic residues" evidence="5">
    <location>
        <begin position="80"/>
        <end position="119"/>
    </location>
</feature>
<dbReference type="PANTHER" id="PTHR12630:SF1">
    <property type="entry name" value="GLUCOSIDASE 2 SUBUNIT BETA"/>
    <property type="match status" value="1"/>
</dbReference>
<feature type="domain" description="EF-hand" evidence="6">
    <location>
        <begin position="248"/>
        <end position="283"/>
    </location>
</feature>
<dbReference type="Gene3D" id="1.10.238.10">
    <property type="entry name" value="EF-hand"/>
    <property type="match status" value="2"/>
</dbReference>
<comment type="caution">
    <text evidence="7">The sequence shown here is derived from an EMBL/GenBank/DDBJ whole genome shotgun (WGS) entry which is preliminary data.</text>
</comment>
<dbReference type="GO" id="GO:0016301">
    <property type="term" value="F:kinase activity"/>
    <property type="evidence" value="ECO:0007669"/>
    <property type="project" value="UniProtKB-KW"/>
</dbReference>
<feature type="region of interest" description="Disordered" evidence="5">
    <location>
        <begin position="77"/>
        <end position="119"/>
    </location>
</feature>
<dbReference type="CDD" id="cd00051">
    <property type="entry name" value="EFh"/>
    <property type="match status" value="1"/>
</dbReference>
<keyword evidence="4" id="KW-0175">Coiled coil</keyword>
<dbReference type="InterPro" id="IPR036607">
    <property type="entry name" value="PRKCSH"/>
</dbReference>
<evidence type="ECO:0000256" key="1">
    <source>
        <dbReference type="ARBA" id="ARBA00022387"/>
    </source>
</evidence>
<feature type="region of interest" description="Disordered" evidence="5">
    <location>
        <begin position="817"/>
        <end position="849"/>
    </location>
</feature>
<evidence type="ECO:0000256" key="4">
    <source>
        <dbReference type="SAM" id="Coils"/>
    </source>
</evidence>
<dbReference type="Gene3D" id="2.70.130.10">
    <property type="entry name" value="Mannose-6-phosphate receptor binding domain"/>
    <property type="match status" value="1"/>
</dbReference>
<dbReference type="Pfam" id="PF13499">
    <property type="entry name" value="EF-hand_7"/>
    <property type="match status" value="1"/>
</dbReference>
<evidence type="ECO:0000259" key="6">
    <source>
        <dbReference type="PROSITE" id="PS50222"/>
    </source>
</evidence>
<organism evidence="7 8">
    <name type="scientific">Durusdinium trenchii</name>
    <dbReference type="NCBI Taxonomy" id="1381693"/>
    <lineage>
        <taxon>Eukaryota</taxon>
        <taxon>Sar</taxon>
        <taxon>Alveolata</taxon>
        <taxon>Dinophyceae</taxon>
        <taxon>Suessiales</taxon>
        <taxon>Symbiodiniaceae</taxon>
        <taxon>Durusdinium</taxon>
    </lineage>
</organism>
<evidence type="ECO:0000313" key="7">
    <source>
        <dbReference type="EMBL" id="CAK9089333.1"/>
    </source>
</evidence>
<feature type="domain" description="EF-hand" evidence="6">
    <location>
        <begin position="379"/>
        <end position="414"/>
    </location>
</feature>
<evidence type="ECO:0000313" key="8">
    <source>
        <dbReference type="Proteomes" id="UP001642464"/>
    </source>
</evidence>
<dbReference type="InterPro" id="IPR002048">
    <property type="entry name" value="EF_hand_dom"/>
</dbReference>
<feature type="region of interest" description="Disordered" evidence="5">
    <location>
        <begin position="714"/>
        <end position="779"/>
    </location>
</feature>
<feature type="region of interest" description="Disordered" evidence="5">
    <location>
        <begin position="133"/>
        <end position="154"/>
    </location>
</feature>
<dbReference type="InterPro" id="IPR039794">
    <property type="entry name" value="Gtb1-like"/>
</dbReference>
<protein>
    <recommendedName>
        <fullName evidence="1">Glucosidase 2 subunit beta</fullName>
    </recommendedName>
</protein>
<dbReference type="Proteomes" id="UP001642464">
    <property type="component" value="Unassembled WGS sequence"/>
</dbReference>
<keyword evidence="7" id="KW-0418">Kinase</keyword>
<dbReference type="InterPro" id="IPR009011">
    <property type="entry name" value="Man6P_isomerase_rcpt-bd_dom_sf"/>
</dbReference>
<dbReference type="Pfam" id="PF13015">
    <property type="entry name" value="PRKCSH_1"/>
    <property type="match status" value="1"/>
</dbReference>
<evidence type="ECO:0000256" key="3">
    <source>
        <dbReference type="ARBA" id="ARBA00022837"/>
    </source>
</evidence>
<keyword evidence="7" id="KW-0808">Transferase</keyword>
<dbReference type="SUPFAM" id="SSF47473">
    <property type="entry name" value="EF-hand"/>
    <property type="match status" value="2"/>
</dbReference>
<dbReference type="PROSITE" id="PS50222">
    <property type="entry name" value="EF_HAND_2"/>
    <property type="match status" value="3"/>
</dbReference>
<evidence type="ECO:0000256" key="2">
    <source>
        <dbReference type="ARBA" id="ARBA00022824"/>
    </source>
</evidence>
<sequence length="1087" mass="118826">MNYRNLLNEFKVHDGKLVSNQFALLRPRPKATLQKPKALEYPPGVDKAVFRKAALQRAKQLEGRTLASARIRAGVMSRPITREEEDRPAVQERSEPHRPMQEKVEDESSPRSKPDPTLQKEVREIARNAKVQATHGSMEYPPNSGNGTVLSGEDPKRLPIDRIPRALEALSYLSPDPKRIEDSLQTLLYRSSPDQPLALDEFAVVIHHFEVHRAQQIKAQFNQLDEDGSGAIDKGELRRLLWDTGYSVNRDTLDEIFDEVDKDKSGSVELKEFELVLKIVYDRFGFSRSEVKAEAAFYTLFDRYDADLSGWEDVASLVSSRPMSWPVHSGGPSARNEVDGCGHPTSIAEARDIIERYLEKSIQSISRPEFLRIMRCVAEEEIEEFRALAAMDDDDSGYLDMHELAELFFKLGYTIHSSVIEEAVHGLFPAGAEDGILFEDCVHVLAYIRANEGFSKEEAQELKSVFRKFCSTAGRPTCLGCLGGSAVQTQQGKRLGYPLSSQRRRQLWCRVDLDKSGAIHEACWGGPVSESQAAEAEAATAALSAVRGVAPEDQARYGMDEFRCLSTGSSLPRDAVNDDFCDCDDGSDEPGTGACAGSGATLFYCANAQSDAAYIYTSRVNDGVCDCCNGSDEWRAEQLGRSPCVDTCHAEGRARTRRRSEQISELRSGIKQRAALIGKAKSERAASDKELLALRERLPSLEVAERAAKAQVEAAEAAKAAEEANATEPDADAAPAEAPSAVPGASAESEPAASSEVKEEQVQEDAPAPEAPASPPAAFEAAKPVVSEYSKWMDGAAEVLDEPAVSEPVVSEYSKWMEGGPAVEPTAAPEEVDDSDDADDDMDGGEGGSTGMRALWSKWWTKVSDGWTVATRWASELLGRRLSPAERALEKAKQGHQAAKKELKDAKSRIRTLEDQLKSGVEERELAFSGLHDRCIEKSIGEYKYKICASGPVGLERALEDKDVWEGLFHRCEAGRQGVFCLVWPPEGSKERSLTVKFHCGAEELLDVTEPSRCAYEALGTGWAAGLCAWMSCDSEGDWGDALGVRVVGGGCPGAPGTSGWREFCFVELGPTSAELGFQSPASSQAR</sequence>
<reference evidence="7 8" key="1">
    <citation type="submission" date="2024-02" db="EMBL/GenBank/DDBJ databases">
        <authorList>
            <person name="Chen Y."/>
            <person name="Shah S."/>
            <person name="Dougan E. K."/>
            <person name="Thang M."/>
            <person name="Chan C."/>
        </authorList>
    </citation>
    <scope>NUCLEOTIDE SEQUENCE [LARGE SCALE GENOMIC DNA]</scope>
</reference>
<dbReference type="InterPro" id="IPR028146">
    <property type="entry name" value="PRKCSH_N"/>
</dbReference>
<dbReference type="PROSITE" id="PS00018">
    <property type="entry name" value="EF_HAND_1"/>
    <property type="match status" value="3"/>
</dbReference>
<feature type="coiled-coil region" evidence="4">
    <location>
        <begin position="886"/>
        <end position="923"/>
    </location>
</feature>
<evidence type="ECO:0000256" key="5">
    <source>
        <dbReference type="SAM" id="MobiDB-lite"/>
    </source>
</evidence>
<accession>A0ABP0QNY1</accession>
<feature type="compositionally biased region" description="Acidic residues" evidence="5">
    <location>
        <begin position="830"/>
        <end position="844"/>
    </location>
</feature>
<feature type="compositionally biased region" description="Low complexity" evidence="5">
    <location>
        <begin position="714"/>
        <end position="755"/>
    </location>
</feature>
<feature type="domain" description="EF-hand" evidence="6">
    <location>
        <begin position="212"/>
        <end position="247"/>
    </location>
</feature>
<keyword evidence="3" id="KW-0106">Calcium</keyword>
<dbReference type="InterPro" id="IPR018247">
    <property type="entry name" value="EF_Hand_1_Ca_BS"/>
</dbReference>
<gene>
    <name evidence="7" type="ORF">SCF082_LOCUS42149</name>
</gene>
<dbReference type="InterPro" id="IPR011992">
    <property type="entry name" value="EF-hand-dom_pair"/>
</dbReference>
<dbReference type="EMBL" id="CAXAMM010039829">
    <property type="protein sequence ID" value="CAK9089333.1"/>
    <property type="molecule type" value="Genomic_DNA"/>
</dbReference>
<keyword evidence="8" id="KW-1185">Reference proteome</keyword>
<dbReference type="Pfam" id="PF12999">
    <property type="entry name" value="PRKCSH-like"/>
    <property type="match status" value="1"/>
</dbReference>
<proteinExistence type="predicted"/>